<dbReference type="InterPro" id="IPR036691">
    <property type="entry name" value="Endo/exonu/phosph_ase_sf"/>
</dbReference>
<dbReference type="Proteomes" id="UP000507470">
    <property type="component" value="Unassembled WGS sequence"/>
</dbReference>
<name>A0A6J8A5U5_MYTCO</name>
<accession>A0A6J8A5U5</accession>
<dbReference type="AlphaFoldDB" id="A0A6J8A5U5"/>
<dbReference type="OrthoDB" id="6124397at2759"/>
<dbReference type="PANTHER" id="PTHR33395:SF22">
    <property type="entry name" value="REVERSE TRANSCRIPTASE DOMAIN-CONTAINING PROTEIN"/>
    <property type="match status" value="1"/>
</dbReference>
<dbReference type="GO" id="GO:0007508">
    <property type="term" value="P:larval heart development"/>
    <property type="evidence" value="ECO:0007669"/>
    <property type="project" value="TreeGrafter"/>
</dbReference>
<dbReference type="Gene3D" id="3.60.10.10">
    <property type="entry name" value="Endonuclease/exonuclease/phosphatase"/>
    <property type="match status" value="1"/>
</dbReference>
<evidence type="ECO:0000313" key="1">
    <source>
        <dbReference type="EMBL" id="CAC5361240.1"/>
    </source>
</evidence>
<organism evidence="1 2">
    <name type="scientific">Mytilus coruscus</name>
    <name type="common">Sea mussel</name>
    <dbReference type="NCBI Taxonomy" id="42192"/>
    <lineage>
        <taxon>Eukaryota</taxon>
        <taxon>Metazoa</taxon>
        <taxon>Spiralia</taxon>
        <taxon>Lophotrochozoa</taxon>
        <taxon>Mollusca</taxon>
        <taxon>Bivalvia</taxon>
        <taxon>Autobranchia</taxon>
        <taxon>Pteriomorphia</taxon>
        <taxon>Mytilida</taxon>
        <taxon>Mytiloidea</taxon>
        <taxon>Mytilidae</taxon>
        <taxon>Mytilinae</taxon>
        <taxon>Mytilus</taxon>
    </lineage>
</organism>
<dbReference type="PANTHER" id="PTHR33395">
    <property type="entry name" value="TRANSCRIPTASE, PUTATIVE-RELATED-RELATED"/>
    <property type="match status" value="1"/>
</dbReference>
<keyword evidence="2" id="KW-1185">Reference proteome</keyword>
<reference evidence="1 2" key="1">
    <citation type="submission" date="2020-06" db="EMBL/GenBank/DDBJ databases">
        <authorList>
            <person name="Li R."/>
            <person name="Bekaert M."/>
        </authorList>
    </citation>
    <scope>NUCLEOTIDE SEQUENCE [LARGE SCALE GENOMIC DNA]</scope>
    <source>
        <strain evidence="2">wild</strain>
    </source>
</reference>
<dbReference type="GO" id="GO:0061343">
    <property type="term" value="P:cell adhesion involved in heart morphogenesis"/>
    <property type="evidence" value="ECO:0007669"/>
    <property type="project" value="TreeGrafter"/>
</dbReference>
<protein>
    <recommendedName>
        <fullName evidence="3">Endonuclease/exonuclease/phosphatase domain-containing protein</fullName>
    </recommendedName>
</protein>
<dbReference type="GO" id="GO:0031012">
    <property type="term" value="C:extracellular matrix"/>
    <property type="evidence" value="ECO:0007669"/>
    <property type="project" value="TreeGrafter"/>
</dbReference>
<gene>
    <name evidence="1" type="ORF">MCOR_3441</name>
</gene>
<proteinExistence type="predicted"/>
<sequence length="257" mass="29220">MKIAAEGSELKYNVNDGIMKGFTPPNAPITSLDHFENLLDNVIDTDKNVILLGDLNIDLLKAGPPSRISRICERYGIENVVQEPTRITSSTATLLDPIYINNLSILRNSMVLPSFCSDHCPTLIEINFSTARQKAYSKVVYDYDSGDYASANMYLQGKNWNECFKNLHDINKINGLINQEVHHVMDTYIPKRKELIRPRDKPWITTNDEKSAADSLGQDLESLDQWAGKWGVTFNADKTKSMYFTRKKVILMSHHYT</sequence>
<evidence type="ECO:0008006" key="3">
    <source>
        <dbReference type="Google" id="ProtNLM"/>
    </source>
</evidence>
<evidence type="ECO:0000313" key="2">
    <source>
        <dbReference type="Proteomes" id="UP000507470"/>
    </source>
</evidence>
<dbReference type="SUPFAM" id="SSF56219">
    <property type="entry name" value="DNase I-like"/>
    <property type="match status" value="1"/>
</dbReference>
<dbReference type="EMBL" id="CACVKT020000585">
    <property type="protein sequence ID" value="CAC5361240.1"/>
    <property type="molecule type" value="Genomic_DNA"/>
</dbReference>